<dbReference type="OrthoDB" id="9629416at2759"/>
<feature type="compositionally biased region" description="Low complexity" evidence="1">
    <location>
        <begin position="468"/>
        <end position="485"/>
    </location>
</feature>
<feature type="region of interest" description="Disordered" evidence="1">
    <location>
        <begin position="308"/>
        <end position="339"/>
    </location>
</feature>
<feature type="compositionally biased region" description="Basic and acidic residues" evidence="1">
    <location>
        <begin position="16"/>
        <end position="27"/>
    </location>
</feature>
<dbReference type="CTD" id="94026"/>
<feature type="compositionally biased region" description="Polar residues" evidence="1">
    <location>
        <begin position="309"/>
        <end position="319"/>
    </location>
</feature>
<feature type="region of interest" description="Disordered" evidence="1">
    <location>
        <begin position="370"/>
        <end position="429"/>
    </location>
</feature>
<dbReference type="PANTHER" id="PTHR23193:SF20">
    <property type="entry name" value="POM121-LIKE PROTEIN 2"/>
    <property type="match status" value="1"/>
</dbReference>
<dbReference type="GO" id="GO:0006606">
    <property type="term" value="P:protein import into nucleus"/>
    <property type="evidence" value="ECO:0007669"/>
    <property type="project" value="TreeGrafter"/>
</dbReference>
<dbReference type="GeneID" id="102544365"/>
<feature type="region of interest" description="Disordered" evidence="1">
    <location>
        <begin position="995"/>
        <end position="1034"/>
    </location>
</feature>
<feature type="compositionally biased region" description="Low complexity" evidence="1">
    <location>
        <begin position="512"/>
        <end position="533"/>
    </location>
</feature>
<evidence type="ECO:0000313" key="2">
    <source>
        <dbReference type="Proteomes" id="UP001652581"/>
    </source>
</evidence>
<name>A0A6I9ISI5_VICPA</name>
<dbReference type="KEGG" id="vpc:102544365"/>
<dbReference type="PANTHER" id="PTHR23193">
    <property type="entry name" value="NUCLEAR PORE COMPLEX PROTEIN NUP"/>
    <property type="match status" value="1"/>
</dbReference>
<feature type="region of interest" description="Disordered" evidence="1">
    <location>
        <begin position="468"/>
        <end position="534"/>
    </location>
</feature>
<dbReference type="InterPro" id="IPR026054">
    <property type="entry name" value="Nucleoporin"/>
</dbReference>
<organism evidence="2 3">
    <name type="scientific">Vicugna pacos</name>
    <name type="common">Alpaca</name>
    <name type="synonym">Lama pacos</name>
    <dbReference type="NCBI Taxonomy" id="30538"/>
    <lineage>
        <taxon>Eukaryota</taxon>
        <taxon>Metazoa</taxon>
        <taxon>Chordata</taxon>
        <taxon>Craniata</taxon>
        <taxon>Vertebrata</taxon>
        <taxon>Euteleostomi</taxon>
        <taxon>Mammalia</taxon>
        <taxon>Eutheria</taxon>
        <taxon>Laurasiatheria</taxon>
        <taxon>Artiodactyla</taxon>
        <taxon>Tylopoda</taxon>
        <taxon>Camelidae</taxon>
        <taxon>Vicugna</taxon>
    </lineage>
</organism>
<dbReference type="RefSeq" id="XP_006220387.2">
    <property type="nucleotide sequence ID" value="XM_006220325.2"/>
</dbReference>
<accession>A0A6I9ISI5</accession>
<feature type="compositionally biased region" description="Basic residues" evidence="1">
    <location>
        <begin position="37"/>
        <end position="57"/>
    </location>
</feature>
<feature type="compositionally biased region" description="Low complexity" evidence="1">
    <location>
        <begin position="320"/>
        <end position="331"/>
    </location>
</feature>
<dbReference type="Pfam" id="PF15229">
    <property type="entry name" value="POM121"/>
    <property type="match status" value="1"/>
</dbReference>
<keyword evidence="2" id="KW-1185">Reference proteome</keyword>
<feature type="compositionally biased region" description="Polar residues" evidence="1">
    <location>
        <begin position="388"/>
        <end position="410"/>
    </location>
</feature>
<dbReference type="FunCoup" id="A0A6I9ISI5">
    <property type="interactions" value="46"/>
</dbReference>
<dbReference type="InParanoid" id="A0A6I9ISI5"/>
<proteinExistence type="predicted"/>
<evidence type="ECO:0000313" key="3">
    <source>
        <dbReference type="RefSeq" id="XP_006220387.2"/>
    </source>
</evidence>
<dbReference type="GO" id="GO:0008139">
    <property type="term" value="F:nuclear localization sequence binding"/>
    <property type="evidence" value="ECO:0007669"/>
    <property type="project" value="TreeGrafter"/>
</dbReference>
<dbReference type="Proteomes" id="UP001652581">
    <property type="component" value="Chromosome 20"/>
</dbReference>
<dbReference type="GO" id="GO:0006405">
    <property type="term" value="P:RNA export from nucleus"/>
    <property type="evidence" value="ECO:0007669"/>
    <property type="project" value="TreeGrafter"/>
</dbReference>
<feature type="compositionally biased region" description="Polar residues" evidence="1">
    <location>
        <begin position="419"/>
        <end position="429"/>
    </location>
</feature>
<sequence>MGSYLGKPGPPPSSPAEERTDLSERPLNRRPTQPLHQVHRVQHIHRAHPAPRHRPARRPPNWDPTNPTTWVVNEAWRRFPMKRSQNSIMGPLPSDWWESYFKRSVWSLRHPRAIWSPVTIKIAPPERTAPCSSSPVEVIDCAGPSLSKKPSDPCAKETVLRALRECKKGKVRLEEPLFPESLDLKRRTPETRPSAFKPLIKNGVLTSFVPRPGPLKRSLCLWSSDHSLNKRPSCYSMSSLASIHTGGPLSSKRNAITSSYSSSRGFSEPWKRSVPDASLQIPEWPLKKKEKGHLSHSPVPVVSEESLETSGCSGQQNQIPLLLSSPGDPLSLTPPPQPDYAAPEEDLALGKKAGLQWSNKARGVMTEVTTDSVPETPSAIQPSWPLTLPSSGTVPSQGTNPQLESLNKTQKLPGPLAFPQSTGEATSVAHSPVKTASLLAPLQCSQLEPLSCTSSDSNPTATVILVTPVSPTSPVTDTTRPPSTSQAAVPRDSPVVMPAAPTMQSTLLGRMSSPAPRLPASAPPSATSADPMSKSIFGLPTNSEIGDSLYSRISVTAAASSISGILTPTFKPIFDSMRPFKTMPMIAPVSFKQTSPLPTPASTHLFHGLVKATSVVMSTIPVCTSKDSSFKPPLDFGVVNVTSTMGNTYSIPSTHHTFLLGATCALRANFSPATGFILPPQQCPTIPTVHTVTIFSQVLSSAVQILPTRSTANFRVIGNPLSPSALVTSNPPALSSRISNSTSAFTVPLGSSSRSPFPPSLGATPQVTFAAAYGQKQGTPQPALGPSFSSSFIFGNSTVASSIPTPSLAQPSFSSTTQSAFVGLAPSASTFHVSASFQTEFSSTPASFPFGQANTKGFGVVTPTCRSGACGPVFGSTAPRPFAFGGLVTPMDCGESEISMTAPDMSSNSGAFSIGAMPSGTTSTITPSGKAWGQNNQGLTSQGTHFTLGRASISAGKSMFGGPSMAPFAQSTPDPGPVKAGSSLGFGIHFPPAQGSVGEGSFKLSAPSFSIGTKSKTPKNREQRHSRRHHARKK</sequence>
<dbReference type="GO" id="GO:0017056">
    <property type="term" value="F:structural constituent of nuclear pore"/>
    <property type="evidence" value="ECO:0007669"/>
    <property type="project" value="TreeGrafter"/>
</dbReference>
<dbReference type="GO" id="GO:0005643">
    <property type="term" value="C:nuclear pore"/>
    <property type="evidence" value="ECO:0007669"/>
    <property type="project" value="TreeGrafter"/>
</dbReference>
<evidence type="ECO:0000256" key="1">
    <source>
        <dbReference type="SAM" id="MobiDB-lite"/>
    </source>
</evidence>
<feature type="compositionally biased region" description="Polar residues" evidence="1">
    <location>
        <begin position="370"/>
        <end position="381"/>
    </location>
</feature>
<reference evidence="3" key="1">
    <citation type="submission" date="2025-08" db="UniProtKB">
        <authorList>
            <consortium name="RefSeq"/>
        </authorList>
    </citation>
    <scope>IDENTIFICATION</scope>
</reference>
<protein>
    <submittedName>
        <fullName evidence="3">POM121-like protein 2</fullName>
    </submittedName>
</protein>
<feature type="region of interest" description="Disordered" evidence="1">
    <location>
        <begin position="1"/>
        <end position="67"/>
    </location>
</feature>
<gene>
    <name evidence="3" type="primary">POM121L2</name>
</gene>
<feature type="compositionally biased region" description="Basic residues" evidence="1">
    <location>
        <begin position="1016"/>
        <end position="1034"/>
    </location>
</feature>